<dbReference type="Gene3D" id="3.30.200.20">
    <property type="entry name" value="Phosphorylase Kinase, domain 1"/>
    <property type="match status" value="1"/>
</dbReference>
<dbReference type="InterPro" id="IPR000719">
    <property type="entry name" value="Prot_kinase_dom"/>
</dbReference>
<evidence type="ECO:0000256" key="8">
    <source>
        <dbReference type="SAM" id="MobiDB-lite"/>
    </source>
</evidence>
<feature type="region of interest" description="Disordered" evidence="8">
    <location>
        <begin position="410"/>
        <end position="429"/>
    </location>
</feature>
<evidence type="ECO:0000256" key="6">
    <source>
        <dbReference type="ARBA" id="ARBA00022840"/>
    </source>
</evidence>
<evidence type="ECO:0000256" key="4">
    <source>
        <dbReference type="ARBA" id="ARBA00022741"/>
    </source>
</evidence>
<dbReference type="PANTHER" id="PTHR43289:SF6">
    <property type="entry name" value="SERINE_THREONINE-PROTEIN KINASE NEKL-3"/>
    <property type="match status" value="1"/>
</dbReference>
<evidence type="ECO:0000256" key="7">
    <source>
        <dbReference type="PROSITE-ProRule" id="PRU10141"/>
    </source>
</evidence>
<comment type="caution">
    <text evidence="10">The sequence shown here is derived from an EMBL/GenBank/DDBJ whole genome shotgun (WGS) entry which is preliminary data.</text>
</comment>
<sequence length="636" mass="67725">MSSDGGVPQGADEPTSFALQPPRPVAPAGQQSVPYPGNPYAEPTRAAPRTQAGPPQHPRSAQPHPQPAQPQPQPAHPQSAPPHPQPVHPQSPQPQPQPQQQSAQPQSAGQGAAHQGAAQPPSRQDSPPQDPGTGRLVAGRYRLLAKLGHGGMGTVWRAKDETVDREVAVKEPRLPDHLPDRERANAFERMRREARAAARLDHPAVVNVHDVAVVDGQPWIVMELVRGRSLGAALEEGTLGVREAARVGLEVLGALEAAHAAGILHRDVKPDNVLLGPHGRVVLTDFGIAQIEGETSLTDTGGFVGSPEYIAPERVLGQRPGPSCDLWSLGVVLYAATEGVSPFRRSNTPATLQSVLNSTPAPPASAKGPLAEAINGLLDKDPSRRLGADRVRRLLEEAAEPPAQAPTQVVRVPEDGGTGGAGRTGGTGRNGVRIPRAALFGLGAAVVAAAVTAYLVIANPFAGPLPDDWGKHHEKDVTATLAVPAGYQRSTPDRTSDKGHWVTYTDWSGGIWISLGVARRSEDTSHQMKDSSAAQMYADNGDFKQSGAYALDMPEAPRTTPKQTTYHGRQSAENTVVYTTSDSQNPRPRELRMFYYKSSTGDMYKLTISYPGKGDFTARGREVARTAIANLDIDKR</sequence>
<keyword evidence="4 7" id="KW-0547">Nucleotide-binding</keyword>
<keyword evidence="11" id="KW-1185">Reference proteome</keyword>
<dbReference type="PROSITE" id="PS00107">
    <property type="entry name" value="PROTEIN_KINASE_ATP"/>
    <property type="match status" value="1"/>
</dbReference>
<feature type="compositionally biased region" description="Pro residues" evidence="8">
    <location>
        <begin position="64"/>
        <end position="97"/>
    </location>
</feature>
<feature type="compositionally biased region" description="Low complexity" evidence="8">
    <location>
        <begin position="98"/>
        <end position="127"/>
    </location>
</feature>
<dbReference type="PANTHER" id="PTHR43289">
    <property type="entry name" value="MITOGEN-ACTIVATED PROTEIN KINASE KINASE KINASE 20-RELATED"/>
    <property type="match status" value="1"/>
</dbReference>
<dbReference type="SUPFAM" id="SSF56112">
    <property type="entry name" value="Protein kinase-like (PK-like)"/>
    <property type="match status" value="1"/>
</dbReference>
<feature type="domain" description="Protein kinase" evidence="9">
    <location>
        <begin position="141"/>
        <end position="399"/>
    </location>
</feature>
<dbReference type="GO" id="GO:0004674">
    <property type="term" value="F:protein serine/threonine kinase activity"/>
    <property type="evidence" value="ECO:0007669"/>
    <property type="project" value="UniProtKB-EC"/>
</dbReference>
<dbReference type="PROSITE" id="PS50011">
    <property type="entry name" value="PROTEIN_KINASE_DOM"/>
    <property type="match status" value="1"/>
</dbReference>
<evidence type="ECO:0000259" key="9">
    <source>
        <dbReference type="PROSITE" id="PS50011"/>
    </source>
</evidence>
<dbReference type="EC" id="2.7.11.1" evidence="1"/>
<keyword evidence="5 10" id="KW-0418">Kinase</keyword>
<feature type="binding site" evidence="7">
    <location>
        <position position="170"/>
    </location>
    <ligand>
        <name>ATP</name>
        <dbReference type="ChEBI" id="CHEBI:30616"/>
    </ligand>
</feature>
<dbReference type="Gene3D" id="1.10.510.10">
    <property type="entry name" value="Transferase(Phosphotransferase) domain 1"/>
    <property type="match status" value="1"/>
</dbReference>
<feature type="compositionally biased region" description="Gly residues" evidence="8">
    <location>
        <begin position="416"/>
        <end position="429"/>
    </location>
</feature>
<dbReference type="PROSITE" id="PS00108">
    <property type="entry name" value="PROTEIN_KINASE_ST"/>
    <property type="match status" value="1"/>
</dbReference>
<keyword evidence="3 10" id="KW-0808">Transferase</keyword>
<dbReference type="Proteomes" id="UP001597058">
    <property type="component" value="Unassembled WGS sequence"/>
</dbReference>
<feature type="region of interest" description="Disordered" evidence="8">
    <location>
        <begin position="1"/>
        <end position="135"/>
    </location>
</feature>
<protein>
    <recommendedName>
        <fullName evidence="1">non-specific serine/threonine protein kinase</fullName>
        <ecNumber evidence="1">2.7.11.1</ecNumber>
    </recommendedName>
</protein>
<reference evidence="11" key="1">
    <citation type="journal article" date="2019" name="Int. J. Syst. Evol. Microbiol.">
        <title>The Global Catalogue of Microorganisms (GCM) 10K type strain sequencing project: providing services to taxonomists for standard genome sequencing and annotation.</title>
        <authorList>
            <consortium name="The Broad Institute Genomics Platform"/>
            <consortium name="The Broad Institute Genome Sequencing Center for Infectious Disease"/>
            <person name="Wu L."/>
            <person name="Ma J."/>
        </authorList>
    </citation>
    <scope>NUCLEOTIDE SEQUENCE [LARGE SCALE GENOMIC DNA]</scope>
    <source>
        <strain evidence="11">CGMCC 4.7020</strain>
    </source>
</reference>
<dbReference type="RefSeq" id="WP_381239872.1">
    <property type="nucleotide sequence ID" value="NZ_JBHSKH010000075.1"/>
</dbReference>
<dbReference type="InterPro" id="IPR017441">
    <property type="entry name" value="Protein_kinase_ATP_BS"/>
</dbReference>
<evidence type="ECO:0000256" key="5">
    <source>
        <dbReference type="ARBA" id="ARBA00022777"/>
    </source>
</evidence>
<accession>A0ABW3X893</accession>
<organism evidence="10 11">
    <name type="scientific">Streptomyces kaempferi</name>
    <dbReference type="NCBI Taxonomy" id="333725"/>
    <lineage>
        <taxon>Bacteria</taxon>
        <taxon>Bacillati</taxon>
        <taxon>Actinomycetota</taxon>
        <taxon>Actinomycetes</taxon>
        <taxon>Kitasatosporales</taxon>
        <taxon>Streptomycetaceae</taxon>
        <taxon>Streptomyces</taxon>
    </lineage>
</organism>
<dbReference type="SMART" id="SM00220">
    <property type="entry name" value="S_TKc"/>
    <property type="match status" value="1"/>
</dbReference>
<keyword evidence="6 7" id="KW-0067">ATP-binding</keyword>
<gene>
    <name evidence="10" type="ORF">ACFQ5X_07820</name>
</gene>
<dbReference type="InterPro" id="IPR008271">
    <property type="entry name" value="Ser/Thr_kinase_AS"/>
</dbReference>
<dbReference type="InterPro" id="IPR011009">
    <property type="entry name" value="Kinase-like_dom_sf"/>
</dbReference>
<name>A0ABW3X893_9ACTN</name>
<evidence type="ECO:0000256" key="3">
    <source>
        <dbReference type="ARBA" id="ARBA00022679"/>
    </source>
</evidence>
<dbReference type="Pfam" id="PF00069">
    <property type="entry name" value="Pkinase"/>
    <property type="match status" value="1"/>
</dbReference>
<evidence type="ECO:0000256" key="2">
    <source>
        <dbReference type="ARBA" id="ARBA00022527"/>
    </source>
</evidence>
<keyword evidence="2" id="KW-0723">Serine/threonine-protein kinase</keyword>
<evidence type="ECO:0000313" key="10">
    <source>
        <dbReference type="EMBL" id="MFD1305751.1"/>
    </source>
</evidence>
<dbReference type="CDD" id="cd14014">
    <property type="entry name" value="STKc_PknB_like"/>
    <property type="match status" value="1"/>
</dbReference>
<proteinExistence type="predicted"/>
<evidence type="ECO:0000313" key="11">
    <source>
        <dbReference type="Proteomes" id="UP001597058"/>
    </source>
</evidence>
<evidence type="ECO:0000256" key="1">
    <source>
        <dbReference type="ARBA" id="ARBA00012513"/>
    </source>
</evidence>
<dbReference type="EMBL" id="JBHTMM010000007">
    <property type="protein sequence ID" value="MFD1305751.1"/>
    <property type="molecule type" value="Genomic_DNA"/>
</dbReference>